<keyword evidence="2 7" id="KW-0132">Cell division</keyword>
<evidence type="ECO:0000313" key="13">
    <source>
        <dbReference type="Proteomes" id="UP000316905"/>
    </source>
</evidence>
<keyword evidence="5 7" id="KW-0131">Cell cycle</keyword>
<dbReference type="GO" id="GO:0005737">
    <property type="term" value="C:cytoplasm"/>
    <property type="evidence" value="ECO:0007669"/>
    <property type="project" value="UniProtKB-SubCell"/>
</dbReference>
<feature type="binding site" evidence="7">
    <location>
        <position position="178"/>
    </location>
    <ligand>
        <name>UDP-N-acetyl-alpha-D-muramoyl-L-alanyl-D-glutamate</name>
        <dbReference type="ChEBI" id="CHEBI:83900"/>
    </ligand>
</feature>
<dbReference type="InterPro" id="IPR000713">
    <property type="entry name" value="Mur_ligase_N"/>
</dbReference>
<evidence type="ECO:0000256" key="1">
    <source>
        <dbReference type="ARBA" id="ARBA00005898"/>
    </source>
</evidence>
<dbReference type="GO" id="GO:0009252">
    <property type="term" value="P:peptidoglycan biosynthetic process"/>
    <property type="evidence" value="ECO:0007669"/>
    <property type="project" value="UniProtKB-UniRule"/>
</dbReference>
<comment type="PTM">
    <text evidence="7">Carboxylation is probably crucial for Mg(2+) binding and, consequently, for the gamma-phosphate positioning of ATP.</text>
</comment>
<keyword evidence="6 7" id="KW-0961">Cell wall biogenesis/degradation</keyword>
<dbReference type="Pfam" id="PF08245">
    <property type="entry name" value="Mur_ligase_M"/>
    <property type="match status" value="1"/>
</dbReference>
<dbReference type="SUPFAM" id="SSF63418">
    <property type="entry name" value="MurE/MurF N-terminal domain"/>
    <property type="match status" value="1"/>
</dbReference>
<comment type="similarity">
    <text evidence="1 7">Belongs to the MurCDEF family. MurE subfamily.</text>
</comment>
<evidence type="ECO:0000256" key="5">
    <source>
        <dbReference type="ARBA" id="ARBA00023306"/>
    </source>
</evidence>
<dbReference type="SUPFAM" id="SSF53623">
    <property type="entry name" value="MurD-like peptide ligases, catalytic domain"/>
    <property type="match status" value="1"/>
</dbReference>
<dbReference type="GO" id="GO:0005524">
    <property type="term" value="F:ATP binding"/>
    <property type="evidence" value="ECO:0007669"/>
    <property type="project" value="UniProtKB-UniRule"/>
</dbReference>
<keyword evidence="7" id="KW-0067">ATP-binding</keyword>
<dbReference type="InterPro" id="IPR036565">
    <property type="entry name" value="Mur-like_cat_sf"/>
</dbReference>
<dbReference type="NCBIfam" id="NF001126">
    <property type="entry name" value="PRK00139.1-4"/>
    <property type="match status" value="1"/>
</dbReference>
<feature type="binding site" evidence="7">
    <location>
        <position position="186"/>
    </location>
    <ligand>
        <name>UDP-N-acetyl-alpha-D-muramoyl-L-alanyl-D-glutamate</name>
        <dbReference type="ChEBI" id="CHEBI:83900"/>
    </ligand>
</feature>
<evidence type="ECO:0000259" key="10">
    <source>
        <dbReference type="Pfam" id="PF02875"/>
    </source>
</evidence>
<dbReference type="InterPro" id="IPR035911">
    <property type="entry name" value="MurE/MurF_N"/>
</dbReference>
<feature type="binding site" evidence="7">
    <location>
        <begin position="109"/>
        <end position="115"/>
    </location>
    <ligand>
        <name>ATP</name>
        <dbReference type="ChEBI" id="CHEBI:30616"/>
    </ligand>
</feature>
<evidence type="ECO:0000259" key="9">
    <source>
        <dbReference type="Pfam" id="PF01225"/>
    </source>
</evidence>
<evidence type="ECO:0000259" key="11">
    <source>
        <dbReference type="Pfam" id="PF08245"/>
    </source>
</evidence>
<dbReference type="Proteomes" id="UP000316905">
    <property type="component" value="Unassembled WGS sequence"/>
</dbReference>
<accession>A0A562QQJ3</accession>
<dbReference type="SUPFAM" id="SSF53244">
    <property type="entry name" value="MurD-like peptide ligases, peptide-binding domain"/>
    <property type="match status" value="1"/>
</dbReference>
<feature type="binding site" evidence="7">
    <location>
        <position position="23"/>
    </location>
    <ligand>
        <name>UDP-N-acetyl-alpha-D-muramoyl-L-alanyl-D-glutamate</name>
        <dbReference type="ChEBI" id="CHEBI:83900"/>
    </ligand>
</feature>
<feature type="short sequence motif" description="Meso-diaminopimelate recognition motif" evidence="7">
    <location>
        <begin position="403"/>
        <end position="406"/>
    </location>
</feature>
<dbReference type="InterPro" id="IPR004101">
    <property type="entry name" value="Mur_ligase_C"/>
</dbReference>
<dbReference type="GO" id="GO:0008360">
    <property type="term" value="P:regulation of cell shape"/>
    <property type="evidence" value="ECO:0007669"/>
    <property type="project" value="UniProtKB-KW"/>
</dbReference>
<dbReference type="GO" id="GO:0051301">
    <property type="term" value="P:cell division"/>
    <property type="evidence" value="ECO:0007669"/>
    <property type="project" value="UniProtKB-KW"/>
</dbReference>
<reference evidence="12 13" key="1">
    <citation type="journal article" date="2015" name="Stand. Genomic Sci.">
        <title>Genomic Encyclopedia of Bacterial and Archaeal Type Strains, Phase III: the genomes of soil and plant-associated and newly described type strains.</title>
        <authorList>
            <person name="Whitman W.B."/>
            <person name="Woyke T."/>
            <person name="Klenk H.P."/>
            <person name="Zhou Y."/>
            <person name="Lilburn T.G."/>
            <person name="Beck B.J."/>
            <person name="De Vos P."/>
            <person name="Vandamme P."/>
            <person name="Eisen J.A."/>
            <person name="Garrity G."/>
            <person name="Hugenholtz P."/>
            <person name="Kyrpides N.C."/>
        </authorList>
    </citation>
    <scope>NUCLEOTIDE SEQUENCE [LARGE SCALE GENOMIC DNA]</scope>
    <source>
        <strain evidence="12 13">CGMCC 1.6858</strain>
    </source>
</reference>
<evidence type="ECO:0000256" key="7">
    <source>
        <dbReference type="HAMAP-Rule" id="MF_00208"/>
    </source>
</evidence>
<evidence type="ECO:0000313" key="12">
    <source>
        <dbReference type="EMBL" id="TWI58470.1"/>
    </source>
</evidence>
<dbReference type="GO" id="GO:0000287">
    <property type="term" value="F:magnesium ion binding"/>
    <property type="evidence" value="ECO:0007669"/>
    <property type="project" value="UniProtKB-UniRule"/>
</dbReference>
<keyword evidence="3 7" id="KW-0133">Cell shape</keyword>
<keyword evidence="7" id="KW-0547">Nucleotide-binding</keyword>
<dbReference type="AlphaFoldDB" id="A0A562QQJ3"/>
<sequence>MSIPLNQLLPQTDSPVLIEGLTLDSRSVQKGYLFFAIPGGRQDGRVHIADALAQGAAAVAYEIENAPDLPASGSVPLIPVRGLAGQLSAIAGRFHGNPSHKLRLVGVTGTNGKTSVTQLIAQACDRLGQRCGIVGTLGTGFYSALQSGSHTTPDALSVQATLSHLERLGAQSVAMEVSSHGLDQGRVAAVNFEVAVFTNLSRDHLDYHGTMEAYAQAKSALFKWPGLKTRVINIDDELGARLASEPQPSTLITYSLDNPAATLYCRQAVFSDEGIRAGLATPAGDKVMNSPLIGRFNLSNLLATVAALLGMGYPLDDILHVVPHLQGPAGRMQRLGGGKVPLVIVDYAHTPDALEKVLLALRPHTQGQLICLFGCGGDRDSGKRPLMARIAERLADIVVVTDDNPRTEPSERIIADIRAGFVMPEKAIFISARDAAIAYAINMATPQDVVLLAGKGHEDYQEVSGVRMPFSDLKHARQGLAIKEADHA</sequence>
<feature type="modified residue" description="N6-carboxylysine" evidence="7">
    <location>
        <position position="218"/>
    </location>
</feature>
<feature type="binding site" evidence="7">
    <location>
        <begin position="151"/>
        <end position="152"/>
    </location>
    <ligand>
        <name>UDP-N-acetyl-alpha-D-muramoyl-L-alanyl-D-glutamate</name>
        <dbReference type="ChEBI" id="CHEBI:83900"/>
    </ligand>
</feature>
<dbReference type="EMBL" id="VLKY01000001">
    <property type="protein sequence ID" value="TWI58470.1"/>
    <property type="molecule type" value="Genomic_DNA"/>
</dbReference>
<organism evidence="12 13">
    <name type="scientific">Pseudomonas duriflava</name>
    <dbReference type="NCBI Taxonomy" id="459528"/>
    <lineage>
        <taxon>Bacteria</taxon>
        <taxon>Pseudomonadati</taxon>
        <taxon>Pseudomonadota</taxon>
        <taxon>Gammaproteobacteria</taxon>
        <taxon>Pseudomonadales</taxon>
        <taxon>Pseudomonadaceae</taxon>
        <taxon>Pseudomonas</taxon>
    </lineage>
</organism>
<keyword evidence="7" id="KW-0460">Magnesium</keyword>
<dbReference type="Gene3D" id="3.40.1390.10">
    <property type="entry name" value="MurE/MurF, N-terminal domain"/>
    <property type="match status" value="1"/>
</dbReference>
<feature type="binding site" evidence="7">
    <location>
        <position position="458"/>
    </location>
    <ligand>
        <name>meso-2,6-diaminopimelate</name>
        <dbReference type="ChEBI" id="CHEBI:57791"/>
    </ligand>
</feature>
<dbReference type="RefSeq" id="WP_145136616.1">
    <property type="nucleotide sequence ID" value="NZ_VLKY01000001.1"/>
</dbReference>
<evidence type="ECO:0000256" key="2">
    <source>
        <dbReference type="ARBA" id="ARBA00022618"/>
    </source>
</evidence>
<evidence type="ECO:0000256" key="6">
    <source>
        <dbReference type="ARBA" id="ARBA00023316"/>
    </source>
</evidence>
<keyword evidence="13" id="KW-1185">Reference proteome</keyword>
<comment type="caution">
    <text evidence="7">Lacks conserved residue(s) required for the propagation of feature annotation.</text>
</comment>
<feature type="domain" description="Mur ligase N-terminal catalytic" evidence="9">
    <location>
        <begin position="18"/>
        <end position="94"/>
    </location>
</feature>
<dbReference type="PANTHER" id="PTHR23135:SF4">
    <property type="entry name" value="UDP-N-ACETYLMURAMOYL-L-ALANYL-D-GLUTAMATE--2,6-DIAMINOPIMELATE LIGASE MURE HOMOLOG, CHLOROPLASTIC"/>
    <property type="match status" value="1"/>
</dbReference>
<evidence type="ECO:0000256" key="3">
    <source>
        <dbReference type="ARBA" id="ARBA00022960"/>
    </source>
</evidence>
<dbReference type="Pfam" id="PF02875">
    <property type="entry name" value="Mur_ligase_C"/>
    <property type="match status" value="1"/>
</dbReference>
<feature type="binding site" evidence="7">
    <location>
        <position position="379"/>
    </location>
    <ligand>
        <name>meso-2,6-diaminopimelate</name>
        <dbReference type="ChEBI" id="CHEBI:57791"/>
    </ligand>
</feature>
<evidence type="ECO:0000256" key="4">
    <source>
        <dbReference type="ARBA" id="ARBA00022984"/>
    </source>
</evidence>
<dbReference type="NCBIfam" id="TIGR01085">
    <property type="entry name" value="murE"/>
    <property type="match status" value="1"/>
</dbReference>
<dbReference type="GO" id="GO:0071555">
    <property type="term" value="P:cell wall organization"/>
    <property type="evidence" value="ECO:0007669"/>
    <property type="project" value="UniProtKB-KW"/>
</dbReference>
<dbReference type="GO" id="GO:0008765">
    <property type="term" value="F:UDP-N-acetylmuramoylalanyl-D-glutamate-2,6-diaminopimelate ligase activity"/>
    <property type="evidence" value="ECO:0007669"/>
    <property type="project" value="UniProtKB-UniRule"/>
</dbReference>
<comment type="cofactor">
    <cofactor evidence="7">
        <name>Mg(2+)</name>
        <dbReference type="ChEBI" id="CHEBI:18420"/>
    </cofactor>
</comment>
<feature type="domain" description="Mur ligase central" evidence="11">
    <location>
        <begin position="107"/>
        <end position="307"/>
    </location>
</feature>
<comment type="function">
    <text evidence="7">Catalyzes the addition of meso-diaminopimelic acid to the nucleotide precursor UDP-N-acetylmuramoyl-L-alanyl-D-glutamate (UMAG) in the biosynthesis of bacterial cell-wall peptidoglycan.</text>
</comment>
<protein>
    <recommendedName>
        <fullName evidence="7">UDP-N-acetylmuramoyl-L-alanyl-D-glutamate--2,6-diaminopimelate ligase</fullName>
        <ecNumber evidence="7">6.3.2.13</ecNumber>
    </recommendedName>
    <alternativeName>
        <fullName evidence="7">Meso-A2pm-adding enzyme</fullName>
    </alternativeName>
    <alternativeName>
        <fullName evidence="7">Meso-diaminopimelate-adding enzyme</fullName>
    </alternativeName>
    <alternativeName>
        <fullName evidence="7">UDP-MurNAc-L-Ala-D-Glu:meso-diaminopimelate ligase</fullName>
    </alternativeName>
    <alternativeName>
        <fullName evidence="7">UDP-MurNAc-tripeptide synthetase</fullName>
    </alternativeName>
    <alternativeName>
        <fullName evidence="7">UDP-N-acetylmuramyl-tripeptide synthetase</fullName>
    </alternativeName>
</protein>
<comment type="pathway">
    <text evidence="7 8">Cell wall biogenesis; peptidoglycan biosynthesis.</text>
</comment>
<name>A0A562QQJ3_9PSED</name>
<evidence type="ECO:0000256" key="8">
    <source>
        <dbReference type="RuleBase" id="RU004135"/>
    </source>
</evidence>
<feature type="domain" description="Mur ligase C-terminal" evidence="10">
    <location>
        <begin position="330"/>
        <end position="456"/>
    </location>
</feature>
<dbReference type="UniPathway" id="UPA00219"/>
<feature type="binding site" evidence="7">
    <location>
        <position position="454"/>
    </location>
    <ligand>
        <name>meso-2,6-diaminopimelate</name>
        <dbReference type="ChEBI" id="CHEBI:57791"/>
    </ligand>
</feature>
<dbReference type="OrthoDB" id="9800958at2"/>
<keyword evidence="7" id="KW-0963">Cytoplasm</keyword>
<proteinExistence type="inferred from homology"/>
<dbReference type="EC" id="6.3.2.13" evidence="7"/>
<dbReference type="HAMAP" id="MF_00208">
    <property type="entry name" value="MurE"/>
    <property type="match status" value="1"/>
</dbReference>
<dbReference type="Gene3D" id="3.90.190.20">
    <property type="entry name" value="Mur ligase, C-terminal domain"/>
    <property type="match status" value="1"/>
</dbReference>
<dbReference type="NCBIfam" id="NF001124">
    <property type="entry name" value="PRK00139.1-2"/>
    <property type="match status" value="1"/>
</dbReference>
<feature type="binding site" evidence="7">
    <location>
        <position position="25"/>
    </location>
    <ligand>
        <name>UDP-N-acetyl-alpha-D-muramoyl-L-alanyl-D-glutamate</name>
        <dbReference type="ChEBI" id="CHEBI:83900"/>
    </ligand>
</feature>
<keyword evidence="4 7" id="KW-0573">Peptidoglycan synthesis</keyword>
<feature type="binding site" evidence="7">
    <location>
        <position position="184"/>
    </location>
    <ligand>
        <name>UDP-N-acetyl-alpha-D-muramoyl-L-alanyl-D-glutamate</name>
        <dbReference type="ChEBI" id="CHEBI:83900"/>
    </ligand>
</feature>
<dbReference type="InterPro" id="IPR013221">
    <property type="entry name" value="Mur_ligase_cen"/>
</dbReference>
<dbReference type="Gene3D" id="3.40.1190.10">
    <property type="entry name" value="Mur-like, catalytic domain"/>
    <property type="match status" value="1"/>
</dbReference>
<dbReference type="InterPro" id="IPR005761">
    <property type="entry name" value="UDP-N-AcMur-Glu-dNH2Pim_ligase"/>
</dbReference>
<dbReference type="PANTHER" id="PTHR23135">
    <property type="entry name" value="MUR LIGASE FAMILY MEMBER"/>
    <property type="match status" value="1"/>
</dbReference>
<feature type="binding site" evidence="7">
    <location>
        <begin position="403"/>
        <end position="406"/>
    </location>
    <ligand>
        <name>meso-2,6-diaminopimelate</name>
        <dbReference type="ChEBI" id="CHEBI:57791"/>
    </ligand>
</feature>
<comment type="subcellular location">
    <subcellularLocation>
        <location evidence="7 8">Cytoplasm</location>
    </subcellularLocation>
</comment>
<dbReference type="InterPro" id="IPR036615">
    <property type="entry name" value="Mur_ligase_C_dom_sf"/>
</dbReference>
<gene>
    <name evidence="7" type="primary">murE</name>
    <name evidence="12" type="ORF">IQ22_00176</name>
</gene>
<comment type="catalytic activity">
    <reaction evidence="7">
        <text>UDP-N-acetyl-alpha-D-muramoyl-L-alanyl-D-glutamate + meso-2,6-diaminopimelate + ATP = UDP-N-acetyl-alpha-D-muramoyl-L-alanyl-gamma-D-glutamyl-meso-2,6-diaminopimelate + ADP + phosphate + H(+)</text>
        <dbReference type="Rhea" id="RHEA:23676"/>
        <dbReference type="ChEBI" id="CHEBI:15378"/>
        <dbReference type="ChEBI" id="CHEBI:30616"/>
        <dbReference type="ChEBI" id="CHEBI:43474"/>
        <dbReference type="ChEBI" id="CHEBI:57791"/>
        <dbReference type="ChEBI" id="CHEBI:83900"/>
        <dbReference type="ChEBI" id="CHEBI:83905"/>
        <dbReference type="ChEBI" id="CHEBI:456216"/>
        <dbReference type="EC" id="6.3.2.13"/>
    </reaction>
</comment>
<keyword evidence="7 12" id="KW-0436">Ligase</keyword>
<dbReference type="Pfam" id="PF01225">
    <property type="entry name" value="Mur_ligase"/>
    <property type="match status" value="1"/>
</dbReference>
<comment type="caution">
    <text evidence="12">The sequence shown here is derived from an EMBL/GenBank/DDBJ whole genome shotgun (WGS) entry which is preliminary data.</text>
</comment>